<dbReference type="GO" id="GO:0000155">
    <property type="term" value="F:phosphorelay sensor kinase activity"/>
    <property type="evidence" value="ECO:0007669"/>
    <property type="project" value="InterPro"/>
</dbReference>
<evidence type="ECO:0000256" key="6">
    <source>
        <dbReference type="ARBA" id="ARBA00023012"/>
    </source>
</evidence>
<comment type="catalytic activity">
    <reaction evidence="1">
        <text>ATP + protein L-histidine = ADP + protein N-phospho-L-histidine.</text>
        <dbReference type="EC" id="2.7.13.3"/>
    </reaction>
</comment>
<dbReference type="Pfam" id="PF00072">
    <property type="entry name" value="Response_reg"/>
    <property type="match status" value="1"/>
</dbReference>
<evidence type="ECO:0000313" key="13">
    <source>
        <dbReference type="Proteomes" id="UP000077202"/>
    </source>
</evidence>
<evidence type="ECO:0000256" key="9">
    <source>
        <dbReference type="SAM" id="Phobius"/>
    </source>
</evidence>
<dbReference type="InterPro" id="IPR003594">
    <property type="entry name" value="HATPase_dom"/>
</dbReference>
<feature type="region of interest" description="Disordered" evidence="8">
    <location>
        <begin position="1128"/>
        <end position="1157"/>
    </location>
</feature>
<dbReference type="InterPro" id="IPR036890">
    <property type="entry name" value="HATPase_C_sf"/>
</dbReference>
<evidence type="ECO:0000259" key="11">
    <source>
        <dbReference type="PROSITE" id="PS50110"/>
    </source>
</evidence>
<name>A0A176WRZ1_MARPO</name>
<dbReference type="PANTHER" id="PTHR43711:SF1">
    <property type="entry name" value="HISTIDINE KINASE 1"/>
    <property type="match status" value="1"/>
</dbReference>
<evidence type="ECO:0000256" key="7">
    <source>
        <dbReference type="PROSITE-ProRule" id="PRU00169"/>
    </source>
</evidence>
<feature type="region of interest" description="Disordered" evidence="8">
    <location>
        <begin position="1208"/>
        <end position="1227"/>
    </location>
</feature>
<reference evidence="12" key="1">
    <citation type="submission" date="2016-03" db="EMBL/GenBank/DDBJ databases">
        <title>Mechanisms controlling the formation of the plant cell surface in tip-growing cells are functionally conserved among land plants.</title>
        <authorList>
            <person name="Honkanen S."/>
            <person name="Jones V.A."/>
            <person name="Morieri G."/>
            <person name="Champion C."/>
            <person name="Hetherington A.J."/>
            <person name="Kelly S."/>
            <person name="Saint-Marcoux D."/>
            <person name="Proust H."/>
            <person name="Prescott H."/>
            <person name="Dolan L."/>
        </authorList>
    </citation>
    <scope>NUCLEOTIDE SEQUENCE [LARGE SCALE GENOMIC DNA]</scope>
    <source>
        <tissue evidence="12">Whole gametophyte</tissue>
    </source>
</reference>
<dbReference type="InterPro" id="IPR001789">
    <property type="entry name" value="Sig_transdc_resp-reg_receiver"/>
</dbReference>
<dbReference type="SMART" id="SM00448">
    <property type="entry name" value="REC"/>
    <property type="match status" value="1"/>
</dbReference>
<dbReference type="InterPro" id="IPR003661">
    <property type="entry name" value="HisK_dim/P_dom"/>
</dbReference>
<dbReference type="InterPro" id="IPR050736">
    <property type="entry name" value="Sensor_HK_Regulatory"/>
</dbReference>
<evidence type="ECO:0000256" key="3">
    <source>
        <dbReference type="ARBA" id="ARBA00022553"/>
    </source>
</evidence>
<dbReference type="PANTHER" id="PTHR43711">
    <property type="entry name" value="TWO-COMPONENT HISTIDINE KINASE"/>
    <property type="match status" value="1"/>
</dbReference>
<dbReference type="InterPro" id="IPR036097">
    <property type="entry name" value="HisK_dim/P_sf"/>
</dbReference>
<dbReference type="CDD" id="cd17546">
    <property type="entry name" value="REC_hyHK_CKI1_RcsC-like"/>
    <property type="match status" value="1"/>
</dbReference>
<dbReference type="InterPro" id="IPR011006">
    <property type="entry name" value="CheY-like_superfamily"/>
</dbReference>
<dbReference type="EC" id="2.7.13.3" evidence="2"/>
<keyword evidence="4" id="KW-0808">Transferase</keyword>
<feature type="domain" description="Response regulatory" evidence="11">
    <location>
        <begin position="1263"/>
        <end position="1404"/>
    </location>
</feature>
<feature type="region of interest" description="Disordered" evidence="8">
    <location>
        <begin position="1071"/>
        <end position="1100"/>
    </location>
</feature>
<keyword evidence="5" id="KW-0418">Kinase</keyword>
<dbReference type="Gene3D" id="1.10.287.130">
    <property type="match status" value="1"/>
</dbReference>
<dbReference type="Gene3D" id="3.40.50.2300">
    <property type="match status" value="1"/>
</dbReference>
<feature type="region of interest" description="Disordered" evidence="8">
    <location>
        <begin position="1170"/>
        <end position="1191"/>
    </location>
</feature>
<evidence type="ECO:0000256" key="4">
    <source>
        <dbReference type="ARBA" id="ARBA00022679"/>
    </source>
</evidence>
<dbReference type="SMART" id="SM00387">
    <property type="entry name" value="HATPase_c"/>
    <property type="match status" value="1"/>
</dbReference>
<keyword evidence="3 7" id="KW-0597">Phosphoprotein</keyword>
<feature type="compositionally biased region" description="Polar residues" evidence="8">
    <location>
        <begin position="1088"/>
        <end position="1100"/>
    </location>
</feature>
<dbReference type="InterPro" id="IPR005467">
    <property type="entry name" value="His_kinase_dom"/>
</dbReference>
<feature type="modified residue" description="4-aspartylphosphate" evidence="7">
    <location>
        <position position="1335"/>
    </location>
</feature>
<dbReference type="Pfam" id="PF00512">
    <property type="entry name" value="HisKA"/>
    <property type="match status" value="1"/>
</dbReference>
<evidence type="ECO:0000256" key="1">
    <source>
        <dbReference type="ARBA" id="ARBA00000085"/>
    </source>
</evidence>
<organism evidence="12 13">
    <name type="scientific">Marchantia polymorpha subsp. ruderalis</name>
    <dbReference type="NCBI Taxonomy" id="1480154"/>
    <lineage>
        <taxon>Eukaryota</taxon>
        <taxon>Viridiplantae</taxon>
        <taxon>Streptophyta</taxon>
        <taxon>Embryophyta</taxon>
        <taxon>Marchantiophyta</taxon>
        <taxon>Marchantiopsida</taxon>
        <taxon>Marchantiidae</taxon>
        <taxon>Marchantiales</taxon>
        <taxon>Marchantiaceae</taxon>
        <taxon>Marchantia</taxon>
    </lineage>
</organism>
<sequence>MDGTSMGTRGRHTDAACAEPEIVRGPSCRRELRQYLKSRSRACGETDSLGHRLDGRSSGCGRWWSCGDVKQCVGRGTRVWAPTGDAESHRDEDFSDLDRSFEAPKKRASYSVFGARLAIMVMLTILIGLLTILTWHFTTVYTTRSIKSLAFSLRTELLQRPIARMWNLLNATLDTTVTHVNLSKYVVGQYKLPISPGDQDQLYNVMRNVTWAIFTSRNAVNALTIVYSNGLTQGFERDAATKEEFYSYSVFRNDTESAESPIAAFFPSPSPSPSGAEDFLPKSTADTFTWFREPVNKRTGHKMGPAVEIKPYNLTQDFGGVALLKEGDTSWHITVHRSDDTPFLASGSPVRHPETGEVLAVAGVTQALRGVSQLMQELVTLHSGTIYLTNADGWLLASSTSTPLLKNSSNGPSLIRAHESTDSIISAGSMWLRREYGTDLENLQNVHAEDVVLLGKKYYVDTFVLNLSKLPLVGVIVTPRSFVMGAVDRRGHATLAILISISVCILVVGCLFTLIFTTGVSNEMKLRSELIDHLDARRRAEASSNYKSQFLANMRQVCDCKSHVHQSDHELRTPMAAVIGLLDILLCDEYMTSEQVAMVSQIRDCSTALLRLLNNILDLSKVESGKLVLEEADFDLRRELEGLVDMFSVQCDDHSVEIVLELADDIPRLLRGDSARTGPAGHVLVRGWVDPAFRGKSGALSVGKDINSPWFTKVGSGRFEEDIQPSDKICLWFEVDDTGCGIDPSKWETVFDSFVQADPSTTRTYGGTGLGLCIVKSLVNKMGGDIKVMKKESRGTLLKLSLFFKDSPESTIPKTFRDYCASTFFSETLQHSKLVFSVEGRTGGTLMSKWMRDKGLHVVEASSWEETVAELEDMVQENRSSPKFQPLAILDISLVTQDRDLDVLERYTKKGVLIAWLLNHDTSSVTKGDLRKRGFSIMANKPVYKSKLVHLLKMLVGCSTSGEVLAQPKAQGVTPSVNEANFNNGGKPGSWRVALNISQVLTETQNEVTRARSLPLRANSTGRLEQILEHSSHDEELLLIDGHRRRHSEDFPIYKPSNYIRAAPRGLDRFKASGTETAGSGPNPPTVPGTNHVSAPSSSLTEEAIAGSFCRQSSTKLAETATLLSSAKSHPLESLATEVSPKDENHRPNGEADPKRLTESLDVADKVQLSSTPIPGRHPENCAQNGKHSVSEQLTSSLLTVDAEQNIPNGVVHKDGSSRLEQPSGEALDVPVDKPVRLTRVRRKDENSPSTRIGPQDALKGIRILLAEDTPVLQRVATMMLEKLGATVSAVGDGLQAVNALTQCPESNVRLERDKIRKLKYLEESSVPYDLVLMDCQMPKLDGYDATRAIRQAEKGTSFHIPIVALTAHAMSSDEAKCLEVGMDAYLTKPIDPKLMMSTITNLTRRQKPSQQGANDGL</sequence>
<proteinExistence type="predicted"/>
<dbReference type="PROSITE" id="PS50110">
    <property type="entry name" value="RESPONSE_REGULATORY"/>
    <property type="match status" value="1"/>
</dbReference>
<evidence type="ECO:0000256" key="8">
    <source>
        <dbReference type="SAM" id="MobiDB-lite"/>
    </source>
</evidence>
<feature type="transmembrane region" description="Helical" evidence="9">
    <location>
        <begin position="113"/>
        <end position="137"/>
    </location>
</feature>
<feature type="compositionally biased region" description="Polar residues" evidence="8">
    <location>
        <begin position="1182"/>
        <end position="1191"/>
    </location>
</feature>
<comment type="caution">
    <text evidence="12">The sequence shown here is derived from an EMBL/GenBank/DDBJ whole genome shotgun (WGS) entry which is preliminary data.</text>
</comment>
<dbReference type="SUPFAM" id="SSF55874">
    <property type="entry name" value="ATPase domain of HSP90 chaperone/DNA topoisomerase II/histidine kinase"/>
    <property type="match status" value="1"/>
</dbReference>
<dbReference type="PROSITE" id="PS50109">
    <property type="entry name" value="HIS_KIN"/>
    <property type="match status" value="1"/>
</dbReference>
<protein>
    <recommendedName>
        <fullName evidence="2">histidine kinase</fullName>
        <ecNumber evidence="2">2.7.13.3</ecNumber>
    </recommendedName>
</protein>
<dbReference type="PRINTS" id="PR00344">
    <property type="entry name" value="BCTRLSENSOR"/>
</dbReference>
<dbReference type="InterPro" id="IPR004358">
    <property type="entry name" value="Sig_transdc_His_kin-like_C"/>
</dbReference>
<keyword evidence="13" id="KW-1185">Reference proteome</keyword>
<dbReference type="SMART" id="SM00388">
    <property type="entry name" value="HisKA"/>
    <property type="match status" value="1"/>
</dbReference>
<accession>A0A176WRZ1</accession>
<feature type="transmembrane region" description="Helical" evidence="9">
    <location>
        <begin position="495"/>
        <end position="516"/>
    </location>
</feature>
<dbReference type="SUPFAM" id="SSF52172">
    <property type="entry name" value="CheY-like"/>
    <property type="match status" value="1"/>
</dbReference>
<dbReference type="Proteomes" id="UP000077202">
    <property type="component" value="Unassembled WGS sequence"/>
</dbReference>
<dbReference type="EMBL" id="LVLJ01000283">
    <property type="protein sequence ID" value="OAE35056.1"/>
    <property type="molecule type" value="Genomic_DNA"/>
</dbReference>
<dbReference type="Pfam" id="PF02518">
    <property type="entry name" value="HATPase_c"/>
    <property type="match status" value="1"/>
</dbReference>
<gene>
    <name evidence="12" type="ORF">AXG93_3253s1220</name>
</gene>
<dbReference type="CDD" id="cd00082">
    <property type="entry name" value="HisKA"/>
    <property type="match status" value="1"/>
</dbReference>
<evidence type="ECO:0000256" key="2">
    <source>
        <dbReference type="ARBA" id="ARBA00012438"/>
    </source>
</evidence>
<keyword evidence="6" id="KW-0902">Two-component regulatory system</keyword>
<keyword evidence="9" id="KW-1133">Transmembrane helix</keyword>
<evidence type="ECO:0000259" key="10">
    <source>
        <dbReference type="PROSITE" id="PS50109"/>
    </source>
</evidence>
<feature type="domain" description="Histidine kinase" evidence="10">
    <location>
        <begin position="566"/>
        <end position="806"/>
    </location>
</feature>
<keyword evidence="9" id="KW-0812">Transmembrane</keyword>
<feature type="compositionally biased region" description="Basic and acidic residues" evidence="8">
    <location>
        <begin position="1140"/>
        <end position="1157"/>
    </location>
</feature>
<evidence type="ECO:0000256" key="5">
    <source>
        <dbReference type="ARBA" id="ARBA00022777"/>
    </source>
</evidence>
<dbReference type="Gene3D" id="3.30.565.10">
    <property type="entry name" value="Histidine kinase-like ATPase, C-terminal domain"/>
    <property type="match status" value="1"/>
</dbReference>
<keyword evidence="9" id="KW-0472">Membrane</keyword>
<evidence type="ECO:0000313" key="12">
    <source>
        <dbReference type="EMBL" id="OAE35056.1"/>
    </source>
</evidence>
<dbReference type="SUPFAM" id="SSF47384">
    <property type="entry name" value="Homodimeric domain of signal transducing histidine kinase"/>
    <property type="match status" value="1"/>
</dbReference>